<sequence length="142" mass="16601">MLLINKPNGNYTARQLKLPLEIEKLINISDPVYTFCEVMNHGFCSLREIEKLCRTDIRYMYLLDEMKAPSFATFGNFIRNELTDTIEQIFADGNKRIAATMFLYFLDKNGILFADGNKLIDDHTLVALFKQCYTKENLDLWR</sequence>
<organism evidence="1 2">
    <name type="scientific">Lachnospira intestinalis</name>
    <dbReference type="NCBI Taxonomy" id="3133158"/>
    <lineage>
        <taxon>Bacteria</taxon>
        <taxon>Bacillati</taxon>
        <taxon>Bacillota</taxon>
        <taxon>Clostridia</taxon>
        <taxon>Lachnospirales</taxon>
        <taxon>Lachnospiraceae</taxon>
        <taxon>Lachnospira</taxon>
    </lineage>
</organism>
<comment type="caution">
    <text evidence="1">The sequence shown here is derived from an EMBL/GenBank/DDBJ whole genome shotgun (WGS) entry which is preliminary data.</text>
</comment>
<dbReference type="Gene3D" id="1.20.120.1870">
    <property type="entry name" value="Fic/DOC protein, Fido domain"/>
    <property type="match status" value="1"/>
</dbReference>
<dbReference type="InterPro" id="IPR053737">
    <property type="entry name" value="Type_II_TA_Toxin"/>
</dbReference>
<dbReference type="EMBL" id="JBBMES010000007">
    <property type="protein sequence ID" value="MEQ2535141.1"/>
    <property type="molecule type" value="Genomic_DNA"/>
</dbReference>
<evidence type="ECO:0000313" key="1">
    <source>
        <dbReference type="EMBL" id="MEQ2535141.1"/>
    </source>
</evidence>
<name>A0ABV1GNX7_9FIRM</name>
<accession>A0ABV1GNX7</accession>
<proteinExistence type="predicted"/>
<protein>
    <submittedName>
        <fullName evidence="1">Transposase</fullName>
    </submittedName>
</protein>
<dbReference type="Proteomes" id="UP001480973">
    <property type="component" value="Unassembled WGS sequence"/>
</dbReference>
<reference evidence="1 2" key="1">
    <citation type="submission" date="2024-03" db="EMBL/GenBank/DDBJ databases">
        <title>Human intestinal bacterial collection.</title>
        <authorList>
            <person name="Pauvert C."/>
            <person name="Hitch T.C.A."/>
            <person name="Clavel T."/>
        </authorList>
    </citation>
    <scope>NUCLEOTIDE SEQUENCE [LARGE SCALE GENOMIC DNA]</scope>
    <source>
        <strain evidence="1 2">CLA-JM-H10</strain>
    </source>
</reference>
<keyword evidence="2" id="KW-1185">Reference proteome</keyword>
<evidence type="ECO:0000313" key="2">
    <source>
        <dbReference type="Proteomes" id="UP001480973"/>
    </source>
</evidence>
<gene>
    <name evidence="1" type="ORF">WMO38_08430</name>
</gene>